<dbReference type="NCBIfam" id="NF002490">
    <property type="entry name" value="PRK01777.1"/>
    <property type="match status" value="1"/>
</dbReference>
<dbReference type="HAMAP" id="MF_00460">
    <property type="entry name" value="UPF0125_RnfH"/>
    <property type="match status" value="1"/>
</dbReference>
<dbReference type="Proteomes" id="UP000195442">
    <property type="component" value="Unassembled WGS sequence"/>
</dbReference>
<dbReference type="RefSeq" id="WP_087146519.1">
    <property type="nucleotide sequence ID" value="NZ_FUKJ01000137.1"/>
</dbReference>
<comment type="similarity">
    <text evidence="1 2">Belongs to the UPF0125 (RnfH) family.</text>
</comment>
<protein>
    <recommendedName>
        <fullName evidence="2">UPF0125 protein CRENPOLYSF2_2210004</fullName>
    </recommendedName>
</protein>
<evidence type="ECO:0000313" key="3">
    <source>
        <dbReference type="EMBL" id="SJM91397.1"/>
    </source>
</evidence>
<dbReference type="Gene3D" id="3.10.20.280">
    <property type="entry name" value="RnfH-like"/>
    <property type="match status" value="1"/>
</dbReference>
<reference evidence="4" key="1">
    <citation type="submission" date="2017-02" db="EMBL/GenBank/DDBJ databases">
        <authorList>
            <person name="Daims H."/>
        </authorList>
    </citation>
    <scope>NUCLEOTIDE SEQUENCE [LARGE SCALE GENOMIC DNA]</scope>
</reference>
<dbReference type="SUPFAM" id="SSF54285">
    <property type="entry name" value="MoaD/ThiS"/>
    <property type="match status" value="1"/>
</dbReference>
<dbReference type="PANTHER" id="PTHR37483:SF1">
    <property type="entry name" value="UPF0125 PROTEIN RATB"/>
    <property type="match status" value="1"/>
</dbReference>
<dbReference type="OrthoDB" id="9796575at2"/>
<dbReference type="EMBL" id="FUKJ01000137">
    <property type="protein sequence ID" value="SJM91397.1"/>
    <property type="molecule type" value="Genomic_DNA"/>
</dbReference>
<proteinExistence type="inferred from homology"/>
<name>A0A1R4H5E9_9GAMM</name>
<evidence type="ECO:0000256" key="2">
    <source>
        <dbReference type="HAMAP-Rule" id="MF_00460"/>
    </source>
</evidence>
<dbReference type="AlphaFoldDB" id="A0A1R4H5E9"/>
<dbReference type="InterPro" id="IPR016155">
    <property type="entry name" value="Mopterin_synth/thiamin_S_b"/>
</dbReference>
<evidence type="ECO:0000313" key="4">
    <source>
        <dbReference type="Proteomes" id="UP000195442"/>
    </source>
</evidence>
<sequence length="86" mass="9933">MNVGVCYAEVDRQLWMRLEVPDHSTVAEAIQLSGLLRLYPEINLDQQKVGIFGKIAKLDTPVQEGDRVEIYRPITVDPQTVQRRRR</sequence>
<evidence type="ECO:0000256" key="1">
    <source>
        <dbReference type="ARBA" id="ARBA00010645"/>
    </source>
</evidence>
<dbReference type="InterPro" id="IPR005346">
    <property type="entry name" value="RnfH"/>
</dbReference>
<keyword evidence="4" id="KW-1185">Reference proteome</keyword>
<dbReference type="InterPro" id="IPR037021">
    <property type="entry name" value="RnfH_sf"/>
</dbReference>
<dbReference type="PANTHER" id="PTHR37483">
    <property type="entry name" value="UPF0125 PROTEIN RATB"/>
    <property type="match status" value="1"/>
</dbReference>
<organism evidence="3 4">
    <name type="scientific">Crenothrix polyspora</name>
    <dbReference type="NCBI Taxonomy" id="360316"/>
    <lineage>
        <taxon>Bacteria</taxon>
        <taxon>Pseudomonadati</taxon>
        <taxon>Pseudomonadota</taxon>
        <taxon>Gammaproteobacteria</taxon>
        <taxon>Methylococcales</taxon>
        <taxon>Crenotrichaceae</taxon>
        <taxon>Crenothrix</taxon>
    </lineage>
</organism>
<dbReference type="Pfam" id="PF03658">
    <property type="entry name" value="Ub-RnfH"/>
    <property type="match status" value="1"/>
</dbReference>
<accession>A0A1R4H5E9</accession>
<gene>
    <name evidence="3" type="primary">rnfH</name>
    <name evidence="3" type="ORF">CRENPOLYSF2_2210004</name>
</gene>